<evidence type="ECO:0000259" key="2">
    <source>
        <dbReference type="PROSITE" id="PS51782"/>
    </source>
</evidence>
<dbReference type="Pfam" id="PF01476">
    <property type="entry name" value="LysM"/>
    <property type="match status" value="1"/>
</dbReference>
<gene>
    <name evidence="3" type="ORF">AGRI_11128</name>
</gene>
<dbReference type="Proteomes" id="UP000035062">
    <property type="component" value="Unassembled WGS sequence"/>
</dbReference>
<evidence type="ECO:0000313" key="3">
    <source>
        <dbReference type="EMBL" id="EIW88493.1"/>
    </source>
</evidence>
<dbReference type="SMART" id="SM00257">
    <property type="entry name" value="LysM"/>
    <property type="match status" value="1"/>
</dbReference>
<dbReference type="EMBL" id="AKKU01000018">
    <property type="protein sequence ID" value="EIW88493.1"/>
    <property type="molecule type" value="Genomic_DNA"/>
</dbReference>
<comment type="caution">
    <text evidence="3">The sequence shown here is derived from an EMBL/GenBank/DDBJ whole genome shotgun (WGS) entry which is preliminary data.</text>
</comment>
<dbReference type="Gene3D" id="3.10.350.10">
    <property type="entry name" value="LysM domain"/>
    <property type="match status" value="1"/>
</dbReference>
<dbReference type="InterPro" id="IPR036779">
    <property type="entry name" value="LysM_dom_sf"/>
</dbReference>
<feature type="signal peptide" evidence="1">
    <location>
        <begin position="1"/>
        <end position="22"/>
    </location>
</feature>
<feature type="domain" description="LysM" evidence="2">
    <location>
        <begin position="33"/>
        <end position="81"/>
    </location>
</feature>
<dbReference type="SUPFAM" id="SSF54106">
    <property type="entry name" value="LysM domain"/>
    <property type="match status" value="1"/>
</dbReference>
<dbReference type="STRING" id="1195246.AGRI_11128"/>
<keyword evidence="1" id="KW-0732">Signal</keyword>
<proteinExistence type="predicted"/>
<evidence type="ECO:0000313" key="4">
    <source>
        <dbReference type="Proteomes" id="UP000035062"/>
    </source>
</evidence>
<dbReference type="CDD" id="cd00118">
    <property type="entry name" value="LysM"/>
    <property type="match status" value="1"/>
</dbReference>
<reference evidence="3 4" key="1">
    <citation type="journal article" date="2012" name="J. Bacteriol.">
        <title>Genome Sequence of Pectin-Degrading Alishewanella agri, Isolated from Landfill Soil.</title>
        <authorList>
            <person name="Kim J."/>
            <person name="Jung J."/>
            <person name="Sung J.S."/>
            <person name="Chun J."/>
            <person name="Park W."/>
        </authorList>
    </citation>
    <scope>NUCLEOTIDE SEQUENCE [LARGE SCALE GENOMIC DNA]</scope>
    <source>
        <strain evidence="3 4">BL06</strain>
    </source>
</reference>
<dbReference type="PANTHER" id="PTHR34700:SF4">
    <property type="entry name" value="PHAGE-LIKE ELEMENT PBSX PROTEIN XKDP"/>
    <property type="match status" value="1"/>
</dbReference>
<dbReference type="AlphaFoldDB" id="I8U923"/>
<dbReference type="PATRIC" id="fig|1195246.3.peg.2208"/>
<dbReference type="PROSITE" id="PS51782">
    <property type="entry name" value="LYSM"/>
    <property type="match status" value="1"/>
</dbReference>
<dbReference type="RefSeq" id="WP_008985056.1">
    <property type="nucleotide sequence ID" value="NZ_AKKU01000018.1"/>
</dbReference>
<keyword evidence="4" id="KW-1185">Reference proteome</keyword>
<sequence length="369" mass="40903">MLKKITLTLAALLCWFSAAVTADVLQVRPDAPATYTVKQGDTLWDISGIYLDQPWRWPELWQMNPQVDNPHLIYPGDVLTLTFDSQGRPRLALSSKKAMRLTPQGRTIHKNPDAIATLPLGIIRPFLTYDQALSEQQIDALPYILGSDTVAKSANDTSRLYVNSQLIEGAAYAVYRPGRSYVDPDSGEILGFETRLIATARAVRAGSAGSETQQMIPASLDVLSVVREIRQGDKIIPAYEQQMLPAQFIMTKPETDIVGRIIASTSDLREFARMDVVVLNQGQEQLRAGHMLGIYRQSPSVVDSGTKPVYLEDASKLQKVMRDFGGRVLDMPQEKVGELMVFKVAEKVSFAIVTQTERPIRVGDIVSNL</sequence>
<accession>I8U923</accession>
<dbReference type="PANTHER" id="PTHR34700">
    <property type="entry name" value="POTASSIUM BINDING PROTEIN KBP"/>
    <property type="match status" value="1"/>
</dbReference>
<dbReference type="eggNOG" id="COG1652">
    <property type="taxonomic scope" value="Bacteria"/>
</dbReference>
<feature type="chain" id="PRO_5003714729" description="LysM domain-containing protein" evidence="1">
    <location>
        <begin position="23"/>
        <end position="369"/>
    </location>
</feature>
<dbReference type="InterPro" id="IPR018392">
    <property type="entry name" value="LysM"/>
</dbReference>
<name>I8U923_9ALTE</name>
<organism evidence="3 4">
    <name type="scientific">Alishewanella agri BL06</name>
    <dbReference type="NCBI Taxonomy" id="1195246"/>
    <lineage>
        <taxon>Bacteria</taxon>
        <taxon>Pseudomonadati</taxon>
        <taxon>Pseudomonadota</taxon>
        <taxon>Gammaproteobacteria</taxon>
        <taxon>Alteromonadales</taxon>
        <taxon>Alteromonadaceae</taxon>
        <taxon>Alishewanella</taxon>
    </lineage>
</organism>
<evidence type="ECO:0000256" key="1">
    <source>
        <dbReference type="SAM" id="SignalP"/>
    </source>
</evidence>
<protein>
    <recommendedName>
        <fullName evidence="2">LysM domain-containing protein</fullName>
    </recommendedName>
</protein>
<dbReference type="InterPro" id="IPR052196">
    <property type="entry name" value="Bact_Kbp"/>
</dbReference>